<dbReference type="STRING" id="602072.A0A1R3RIX8"/>
<dbReference type="AlphaFoldDB" id="A0A1R3RIX8"/>
<keyword evidence="4" id="KW-1185">Reference proteome</keyword>
<feature type="region of interest" description="Disordered" evidence="1">
    <location>
        <begin position="1"/>
        <end position="20"/>
    </location>
</feature>
<protein>
    <recommendedName>
        <fullName evidence="2">BHLH domain-containing protein</fullName>
    </recommendedName>
</protein>
<feature type="compositionally biased region" description="Low complexity" evidence="1">
    <location>
        <begin position="353"/>
        <end position="362"/>
    </location>
</feature>
<feature type="region of interest" description="Disordered" evidence="1">
    <location>
        <begin position="457"/>
        <end position="541"/>
    </location>
</feature>
<accession>A0A1R3RIX8</accession>
<dbReference type="GO" id="GO:0046983">
    <property type="term" value="F:protein dimerization activity"/>
    <property type="evidence" value="ECO:0007669"/>
    <property type="project" value="InterPro"/>
</dbReference>
<feature type="compositionally biased region" description="Basic and acidic residues" evidence="1">
    <location>
        <begin position="673"/>
        <end position="691"/>
    </location>
</feature>
<feature type="region of interest" description="Disordered" evidence="1">
    <location>
        <begin position="670"/>
        <end position="698"/>
    </location>
</feature>
<evidence type="ECO:0000256" key="1">
    <source>
        <dbReference type="SAM" id="MobiDB-lite"/>
    </source>
</evidence>
<feature type="compositionally biased region" description="Polar residues" evidence="1">
    <location>
        <begin position="403"/>
        <end position="412"/>
    </location>
</feature>
<feature type="compositionally biased region" description="Low complexity" evidence="1">
    <location>
        <begin position="50"/>
        <end position="62"/>
    </location>
</feature>
<dbReference type="OrthoDB" id="5344169at2759"/>
<feature type="compositionally biased region" description="Polar residues" evidence="1">
    <location>
        <begin position="313"/>
        <end position="328"/>
    </location>
</feature>
<sequence length="712" mass="77024">MEQEHALSWTDMTNPGDDEFTNFLEFGMQFPDAEGQGPSDPHASRPLAHPASMSMPASAAPAQEQLVRMDTDSVTTQSPSYGHIMNGDFSLDLSNNGQQGQPHGSSYSNAPVTPAFYAHKPPQPQFFHPQQQPAPQQSHQLSNHSHATAQSYVPHGQPVIPPTPNSVELQGSAATHLHRTDDNHDMYERFTRINDEQALYTPLVSPAMTPLESQFRFPEYTIPGEYFTPLTSPALEAHNSNPTGYGFHSGHVSEMGFVPSPADNALPMSSAPSSPGLMRKHRRQPSTTKSFSARAKKQQSPSVRPQSRKKSLLNINSDEVLNNLSQDQGSCKSRSSGGSGLRYGSNESSGQDSVSPEPLSEPLMPPPALPPSRKSPSIGPQTTQVPQASEPATPALLMRIQRSPHSNASTGSMAAAARPVLSEPHDDIMEDVILPEAATSFGPVSRPQVGRIDTTVRAGSVSSTTPGSATLGLEPKSAPAVNRNPNSIAPSPRTFAMPSPSGPVPKKADTPKLGPIGRKRQSLSSSQPSPNLRPKISPSIQPLMRGDGEYFPDQRHLCPNALCFHPLEHCLLIPWEIQVNQFCLKGISSETSALYLASKSNYQHILDGTLLPGVSYPETLAENLSSKRTNHKLAEQGRRNRINNALKEIETLIPSSFVQLKSAKEAAVCNAKGGEKEKEKEKENEKEKEKAGNQPISKASTVEMAIDYIKAL</sequence>
<dbReference type="OMA" id="EQDMAFT"/>
<feature type="region of interest" description="Disordered" evidence="1">
    <location>
        <begin position="256"/>
        <end position="415"/>
    </location>
</feature>
<dbReference type="EMBL" id="KV907502">
    <property type="protein sequence ID" value="OOF94426.1"/>
    <property type="molecule type" value="Genomic_DNA"/>
</dbReference>
<dbReference type="Pfam" id="PF00010">
    <property type="entry name" value="HLH"/>
    <property type="match status" value="1"/>
</dbReference>
<feature type="domain" description="BHLH" evidence="2">
    <location>
        <begin position="627"/>
        <end position="712"/>
    </location>
</feature>
<feature type="region of interest" description="Disordered" evidence="1">
    <location>
        <begin position="93"/>
        <end position="149"/>
    </location>
</feature>
<feature type="compositionally biased region" description="Low complexity" evidence="1">
    <location>
        <begin position="125"/>
        <end position="140"/>
    </location>
</feature>
<gene>
    <name evidence="3" type="ORF">ASPCADRAFT_208930</name>
</gene>
<dbReference type="InterPro" id="IPR011598">
    <property type="entry name" value="bHLH_dom"/>
</dbReference>
<feature type="compositionally biased region" description="Low complexity" evidence="1">
    <location>
        <begin position="522"/>
        <end position="533"/>
    </location>
</feature>
<evidence type="ECO:0000313" key="3">
    <source>
        <dbReference type="EMBL" id="OOF94426.1"/>
    </source>
</evidence>
<evidence type="ECO:0000313" key="4">
    <source>
        <dbReference type="Proteomes" id="UP000188318"/>
    </source>
</evidence>
<feature type="region of interest" description="Disordered" evidence="1">
    <location>
        <begin position="29"/>
        <end position="64"/>
    </location>
</feature>
<name>A0A1R3RIX8_ASPC5</name>
<dbReference type="VEuPathDB" id="FungiDB:ASPCADRAFT_208930"/>
<dbReference type="Proteomes" id="UP000188318">
    <property type="component" value="Unassembled WGS sequence"/>
</dbReference>
<dbReference type="Gene3D" id="4.10.280.10">
    <property type="entry name" value="Helix-loop-helix DNA-binding domain"/>
    <property type="match status" value="1"/>
</dbReference>
<evidence type="ECO:0000259" key="2">
    <source>
        <dbReference type="Pfam" id="PF00010"/>
    </source>
</evidence>
<organism evidence="3 4">
    <name type="scientific">Aspergillus carbonarius (strain ITEM 5010)</name>
    <dbReference type="NCBI Taxonomy" id="602072"/>
    <lineage>
        <taxon>Eukaryota</taxon>
        <taxon>Fungi</taxon>
        <taxon>Dikarya</taxon>
        <taxon>Ascomycota</taxon>
        <taxon>Pezizomycotina</taxon>
        <taxon>Eurotiomycetes</taxon>
        <taxon>Eurotiomycetidae</taxon>
        <taxon>Eurotiales</taxon>
        <taxon>Aspergillaceae</taxon>
        <taxon>Aspergillus</taxon>
        <taxon>Aspergillus subgen. Circumdati</taxon>
    </lineage>
</organism>
<feature type="compositionally biased region" description="Polar residues" evidence="1">
    <location>
        <begin position="378"/>
        <end position="387"/>
    </location>
</feature>
<dbReference type="CDD" id="cd11392">
    <property type="entry name" value="bHLH_ScPHO4_like"/>
    <property type="match status" value="1"/>
</dbReference>
<feature type="compositionally biased region" description="Polar residues" evidence="1">
    <location>
        <begin position="93"/>
        <end position="111"/>
    </location>
</feature>
<feature type="non-terminal residue" evidence="3">
    <location>
        <position position="712"/>
    </location>
</feature>
<dbReference type="SUPFAM" id="SSF47459">
    <property type="entry name" value="HLH, helix-loop-helix DNA-binding domain"/>
    <property type="match status" value="1"/>
</dbReference>
<reference evidence="4" key="1">
    <citation type="journal article" date="2017" name="Genome Biol.">
        <title>Comparative genomics reveals high biological diversity and specific adaptations in the industrially and medically important fungal genus Aspergillus.</title>
        <authorList>
            <person name="de Vries R.P."/>
            <person name="Riley R."/>
            <person name="Wiebenga A."/>
            <person name="Aguilar-Osorio G."/>
            <person name="Amillis S."/>
            <person name="Uchima C.A."/>
            <person name="Anderluh G."/>
            <person name="Asadollahi M."/>
            <person name="Askin M."/>
            <person name="Barry K."/>
            <person name="Battaglia E."/>
            <person name="Bayram O."/>
            <person name="Benocci T."/>
            <person name="Braus-Stromeyer S.A."/>
            <person name="Caldana C."/>
            <person name="Canovas D."/>
            <person name="Cerqueira G.C."/>
            <person name="Chen F."/>
            <person name="Chen W."/>
            <person name="Choi C."/>
            <person name="Clum A."/>
            <person name="Dos Santos R.A."/>
            <person name="Damasio A.R."/>
            <person name="Diallinas G."/>
            <person name="Emri T."/>
            <person name="Fekete E."/>
            <person name="Flipphi M."/>
            <person name="Freyberg S."/>
            <person name="Gallo A."/>
            <person name="Gournas C."/>
            <person name="Habgood R."/>
            <person name="Hainaut M."/>
            <person name="Harispe M.L."/>
            <person name="Henrissat B."/>
            <person name="Hilden K.S."/>
            <person name="Hope R."/>
            <person name="Hossain A."/>
            <person name="Karabika E."/>
            <person name="Karaffa L."/>
            <person name="Karanyi Z."/>
            <person name="Krasevec N."/>
            <person name="Kuo A."/>
            <person name="Kusch H."/>
            <person name="LaButti K."/>
            <person name="Lagendijk E.L."/>
            <person name="Lapidus A."/>
            <person name="Levasseur A."/>
            <person name="Lindquist E."/>
            <person name="Lipzen A."/>
            <person name="Logrieco A.F."/>
            <person name="MacCabe A."/>
            <person name="Maekelae M.R."/>
            <person name="Malavazi I."/>
            <person name="Melin P."/>
            <person name="Meyer V."/>
            <person name="Mielnichuk N."/>
            <person name="Miskei M."/>
            <person name="Molnar A.P."/>
            <person name="Mule G."/>
            <person name="Ngan C.Y."/>
            <person name="Orejas M."/>
            <person name="Orosz E."/>
            <person name="Ouedraogo J.P."/>
            <person name="Overkamp K.M."/>
            <person name="Park H.-S."/>
            <person name="Perrone G."/>
            <person name="Piumi F."/>
            <person name="Punt P.J."/>
            <person name="Ram A.F."/>
            <person name="Ramon A."/>
            <person name="Rauscher S."/>
            <person name="Record E."/>
            <person name="Riano-Pachon D.M."/>
            <person name="Robert V."/>
            <person name="Roehrig J."/>
            <person name="Ruller R."/>
            <person name="Salamov A."/>
            <person name="Salih N.S."/>
            <person name="Samson R.A."/>
            <person name="Sandor E."/>
            <person name="Sanguinetti M."/>
            <person name="Schuetze T."/>
            <person name="Sepcic K."/>
            <person name="Shelest E."/>
            <person name="Sherlock G."/>
            <person name="Sophianopoulou V."/>
            <person name="Squina F.M."/>
            <person name="Sun H."/>
            <person name="Susca A."/>
            <person name="Todd R.B."/>
            <person name="Tsang A."/>
            <person name="Unkles S.E."/>
            <person name="van de Wiele N."/>
            <person name="van Rossen-Uffink D."/>
            <person name="Oliveira J.V."/>
            <person name="Vesth T.C."/>
            <person name="Visser J."/>
            <person name="Yu J.-H."/>
            <person name="Zhou M."/>
            <person name="Andersen M.R."/>
            <person name="Archer D.B."/>
            <person name="Baker S.E."/>
            <person name="Benoit I."/>
            <person name="Brakhage A.A."/>
            <person name="Braus G.H."/>
            <person name="Fischer R."/>
            <person name="Frisvad J.C."/>
            <person name="Goldman G.H."/>
            <person name="Houbraken J."/>
            <person name="Oakley B."/>
            <person name="Pocsi I."/>
            <person name="Scazzocchio C."/>
            <person name="Seiboth B."/>
            <person name="vanKuyk P.A."/>
            <person name="Wortman J."/>
            <person name="Dyer P.S."/>
            <person name="Grigoriev I.V."/>
        </authorList>
    </citation>
    <scope>NUCLEOTIDE SEQUENCE [LARGE SCALE GENOMIC DNA]</scope>
    <source>
        <strain evidence="4">ITEM 5010</strain>
    </source>
</reference>
<dbReference type="InterPro" id="IPR036638">
    <property type="entry name" value="HLH_DNA-bd_sf"/>
</dbReference>
<proteinExistence type="predicted"/>